<keyword evidence="3" id="KW-0540">Nuclease</keyword>
<dbReference type="Pfam" id="PF07927">
    <property type="entry name" value="HicA_toxin"/>
    <property type="match status" value="1"/>
</dbReference>
<dbReference type="EMBL" id="FMBA01000037">
    <property type="protein sequence ID" value="SCC17829.1"/>
    <property type="molecule type" value="Genomic_DNA"/>
</dbReference>
<evidence type="ECO:0000256" key="5">
    <source>
        <dbReference type="ARBA" id="ARBA00022801"/>
    </source>
</evidence>
<dbReference type="GO" id="GO:0003729">
    <property type="term" value="F:mRNA binding"/>
    <property type="evidence" value="ECO:0007669"/>
    <property type="project" value="InterPro"/>
</dbReference>
<keyword evidence="5" id="KW-0378">Hydrolase</keyword>
<name>A0A1C4CFF8_9GAMM</name>
<keyword evidence="2" id="KW-1277">Toxin-antitoxin system</keyword>
<organism evidence="8 9">
    <name type="scientific">Gilliamella intestini</name>
    <dbReference type="NCBI Taxonomy" id="1798183"/>
    <lineage>
        <taxon>Bacteria</taxon>
        <taxon>Pseudomonadati</taxon>
        <taxon>Pseudomonadota</taxon>
        <taxon>Gammaproteobacteria</taxon>
        <taxon>Orbales</taxon>
        <taxon>Orbaceae</taxon>
        <taxon>Gilliamella</taxon>
    </lineage>
</organism>
<dbReference type="InterPro" id="IPR012933">
    <property type="entry name" value="HicA_mRNA_interferase"/>
</dbReference>
<sequence>MKSTDLIKELTNAGCILKRVRGSHHMFYSPITNKTFPVPHPKSDLPIGTVKSIKKSAGLL</sequence>
<gene>
    <name evidence="8" type="ORF">GA0061080_10377</name>
</gene>
<keyword evidence="7" id="KW-0346">Stress response</keyword>
<dbReference type="AlphaFoldDB" id="A0A1C4CFF8"/>
<dbReference type="OrthoDB" id="9811409at2"/>
<evidence type="ECO:0000256" key="4">
    <source>
        <dbReference type="ARBA" id="ARBA00022759"/>
    </source>
</evidence>
<reference evidence="9" key="1">
    <citation type="submission" date="2016-08" db="EMBL/GenBank/DDBJ databases">
        <authorList>
            <person name="Varghese N."/>
            <person name="Submissions Spin"/>
        </authorList>
    </citation>
    <scope>NUCLEOTIDE SEQUENCE [LARGE SCALE GENOMIC DNA]</scope>
    <source>
        <strain evidence="9">R-53144</strain>
    </source>
</reference>
<comment type="similarity">
    <text evidence="1">Belongs to the HicA mRNA interferase family.</text>
</comment>
<dbReference type="InterPro" id="IPR038570">
    <property type="entry name" value="HicA_sf"/>
</dbReference>
<evidence type="ECO:0000313" key="9">
    <source>
        <dbReference type="Proteomes" id="UP000199698"/>
    </source>
</evidence>
<dbReference type="RefSeq" id="WP_091124481.1">
    <property type="nucleotide sequence ID" value="NZ_FMBA01000037.1"/>
</dbReference>
<keyword evidence="4" id="KW-0255">Endonuclease</keyword>
<evidence type="ECO:0000256" key="3">
    <source>
        <dbReference type="ARBA" id="ARBA00022722"/>
    </source>
</evidence>
<accession>A0A1C4CFF8</accession>
<evidence type="ECO:0000313" key="8">
    <source>
        <dbReference type="EMBL" id="SCC17829.1"/>
    </source>
</evidence>
<dbReference type="SUPFAM" id="SSF54786">
    <property type="entry name" value="YcfA/nrd intein domain"/>
    <property type="match status" value="1"/>
</dbReference>
<evidence type="ECO:0000256" key="6">
    <source>
        <dbReference type="ARBA" id="ARBA00022884"/>
    </source>
</evidence>
<dbReference type="Proteomes" id="UP000199698">
    <property type="component" value="Unassembled WGS sequence"/>
</dbReference>
<evidence type="ECO:0000256" key="2">
    <source>
        <dbReference type="ARBA" id="ARBA00022649"/>
    </source>
</evidence>
<dbReference type="Gene3D" id="3.30.920.30">
    <property type="entry name" value="Hypothetical protein"/>
    <property type="match status" value="1"/>
</dbReference>
<protein>
    <submittedName>
        <fullName evidence="8">Predicted RNA binding protein YcfA, dsRBD-like fold, HicA-like mRNA interferase family</fullName>
    </submittedName>
</protein>
<keyword evidence="6" id="KW-0694">RNA-binding</keyword>
<proteinExistence type="inferred from homology"/>
<dbReference type="GO" id="GO:0016787">
    <property type="term" value="F:hydrolase activity"/>
    <property type="evidence" value="ECO:0007669"/>
    <property type="project" value="UniProtKB-KW"/>
</dbReference>
<dbReference type="GO" id="GO:0004519">
    <property type="term" value="F:endonuclease activity"/>
    <property type="evidence" value="ECO:0007669"/>
    <property type="project" value="UniProtKB-KW"/>
</dbReference>
<evidence type="ECO:0000256" key="7">
    <source>
        <dbReference type="ARBA" id="ARBA00023016"/>
    </source>
</evidence>
<evidence type="ECO:0000256" key="1">
    <source>
        <dbReference type="ARBA" id="ARBA00006620"/>
    </source>
</evidence>
<dbReference type="STRING" id="1798183.GA0061080_10377"/>
<keyword evidence="9" id="KW-1185">Reference proteome</keyword>